<dbReference type="Gene3D" id="3.40.50.150">
    <property type="entry name" value="Vaccinia Virus protein VP39"/>
    <property type="match status" value="1"/>
</dbReference>
<dbReference type="GO" id="GO:0004719">
    <property type="term" value="F:protein-L-isoaspartate (D-aspartate) O-methyltransferase activity"/>
    <property type="evidence" value="ECO:0007669"/>
    <property type="project" value="UniProtKB-EC"/>
</dbReference>
<evidence type="ECO:0000256" key="1">
    <source>
        <dbReference type="ARBA" id="ARBA00004496"/>
    </source>
</evidence>
<dbReference type="Pfam" id="PF01135">
    <property type="entry name" value="PCMT"/>
    <property type="match status" value="1"/>
</dbReference>
<dbReference type="GO" id="GO:0005737">
    <property type="term" value="C:cytoplasm"/>
    <property type="evidence" value="ECO:0007669"/>
    <property type="project" value="UniProtKB-SubCell"/>
</dbReference>
<evidence type="ECO:0000256" key="7">
    <source>
        <dbReference type="ARBA" id="ARBA00022691"/>
    </source>
</evidence>
<dbReference type="CDD" id="cd02440">
    <property type="entry name" value="AdoMet_MTases"/>
    <property type="match status" value="1"/>
</dbReference>
<keyword evidence="4" id="KW-0963">Cytoplasm</keyword>
<dbReference type="AlphaFoldDB" id="A0A381NL34"/>
<dbReference type="SUPFAM" id="SSF53335">
    <property type="entry name" value="S-adenosyl-L-methionine-dependent methyltransferases"/>
    <property type="match status" value="1"/>
</dbReference>
<sequence>VTPDDTVLEIGTGSGFLTALLALTADRVYSVERIRELSVRARAVLDQLRINNVALMVGDGTIGWRKYAPFDVIVVSAASPSVPPSFMDQLAEGGRLLIPVGTRERQELMLVRRDGSEIHEEIIHGACTFVPLLGQFAWASETSEDAT</sequence>
<keyword evidence="7" id="KW-0949">S-adenosyl-L-methionine</keyword>
<dbReference type="InterPro" id="IPR029063">
    <property type="entry name" value="SAM-dependent_MTases_sf"/>
</dbReference>
<accession>A0A381NL34</accession>
<keyword evidence="6" id="KW-0808">Transferase</keyword>
<evidence type="ECO:0000256" key="5">
    <source>
        <dbReference type="ARBA" id="ARBA00022603"/>
    </source>
</evidence>
<reference evidence="8" key="1">
    <citation type="submission" date="2018-05" db="EMBL/GenBank/DDBJ databases">
        <authorList>
            <person name="Lanie J.A."/>
            <person name="Ng W.-L."/>
            <person name="Kazmierczak K.M."/>
            <person name="Andrzejewski T.M."/>
            <person name="Davidsen T.M."/>
            <person name="Wayne K.J."/>
            <person name="Tettelin H."/>
            <person name="Glass J.I."/>
            <person name="Rusch D."/>
            <person name="Podicherti R."/>
            <person name="Tsui H.-C.T."/>
            <person name="Winkler M.E."/>
        </authorList>
    </citation>
    <scope>NUCLEOTIDE SEQUENCE</scope>
</reference>
<dbReference type="EC" id="2.1.1.77" evidence="3"/>
<feature type="non-terminal residue" evidence="8">
    <location>
        <position position="1"/>
    </location>
</feature>
<keyword evidence="5" id="KW-0489">Methyltransferase</keyword>
<gene>
    <name evidence="8" type="ORF">METZ01_LOCUS8139</name>
</gene>
<dbReference type="EMBL" id="UINC01000438">
    <property type="protein sequence ID" value="SUZ55285.1"/>
    <property type="molecule type" value="Genomic_DNA"/>
</dbReference>
<protein>
    <recommendedName>
        <fullName evidence="3">protein-L-isoaspartate(D-aspartate) O-methyltransferase</fullName>
        <ecNumber evidence="3">2.1.1.77</ecNumber>
    </recommendedName>
</protein>
<dbReference type="GO" id="GO:0032259">
    <property type="term" value="P:methylation"/>
    <property type="evidence" value="ECO:0007669"/>
    <property type="project" value="UniProtKB-KW"/>
</dbReference>
<evidence type="ECO:0000256" key="2">
    <source>
        <dbReference type="ARBA" id="ARBA00005369"/>
    </source>
</evidence>
<organism evidence="8">
    <name type="scientific">marine metagenome</name>
    <dbReference type="NCBI Taxonomy" id="408172"/>
    <lineage>
        <taxon>unclassified sequences</taxon>
        <taxon>metagenomes</taxon>
        <taxon>ecological metagenomes</taxon>
    </lineage>
</organism>
<dbReference type="PANTHER" id="PTHR11579">
    <property type="entry name" value="PROTEIN-L-ISOASPARTATE O-METHYLTRANSFERASE"/>
    <property type="match status" value="1"/>
</dbReference>
<dbReference type="InterPro" id="IPR000682">
    <property type="entry name" value="PCMT"/>
</dbReference>
<evidence type="ECO:0000256" key="6">
    <source>
        <dbReference type="ARBA" id="ARBA00022679"/>
    </source>
</evidence>
<name>A0A381NL34_9ZZZZ</name>
<comment type="similarity">
    <text evidence="2">Belongs to the methyltransferase superfamily. L-isoaspartyl/D-aspartyl protein methyltransferase family.</text>
</comment>
<evidence type="ECO:0000256" key="4">
    <source>
        <dbReference type="ARBA" id="ARBA00022490"/>
    </source>
</evidence>
<comment type="subcellular location">
    <subcellularLocation>
        <location evidence="1">Cytoplasm</location>
    </subcellularLocation>
</comment>
<evidence type="ECO:0000313" key="8">
    <source>
        <dbReference type="EMBL" id="SUZ55285.1"/>
    </source>
</evidence>
<dbReference type="PANTHER" id="PTHR11579:SF0">
    <property type="entry name" value="PROTEIN-L-ISOASPARTATE(D-ASPARTATE) O-METHYLTRANSFERASE"/>
    <property type="match status" value="1"/>
</dbReference>
<proteinExistence type="inferred from homology"/>
<dbReference type="PROSITE" id="PS01279">
    <property type="entry name" value="PCMT"/>
    <property type="match status" value="1"/>
</dbReference>
<evidence type="ECO:0000256" key="3">
    <source>
        <dbReference type="ARBA" id="ARBA00011890"/>
    </source>
</evidence>